<evidence type="ECO:0000256" key="1">
    <source>
        <dbReference type="ARBA" id="ARBA00023002"/>
    </source>
</evidence>
<dbReference type="PANTHER" id="PTHR43362:SF1">
    <property type="entry name" value="MANNITOL DEHYDROGENASE 2-RELATED"/>
    <property type="match status" value="1"/>
</dbReference>
<dbReference type="Pfam" id="PF01232">
    <property type="entry name" value="Mannitol_dh"/>
    <property type="match status" value="1"/>
</dbReference>
<dbReference type="FunFam" id="3.40.50.720:FF:000129">
    <property type="entry name" value="D-mannonate oxidoreductase"/>
    <property type="match status" value="1"/>
</dbReference>
<organism evidence="6 7">
    <name type="scientific">Maribacter dokdonensis</name>
    <dbReference type="NCBI Taxonomy" id="320912"/>
    <lineage>
        <taxon>Bacteria</taxon>
        <taxon>Pseudomonadati</taxon>
        <taxon>Bacteroidota</taxon>
        <taxon>Flavobacteriia</taxon>
        <taxon>Flavobacteriales</taxon>
        <taxon>Flavobacteriaceae</taxon>
        <taxon>Maribacter</taxon>
    </lineage>
</organism>
<feature type="domain" description="Mannitol dehydrogenase N-terminal" evidence="4">
    <location>
        <begin position="32"/>
        <end position="283"/>
    </location>
</feature>
<dbReference type="InterPro" id="IPR036291">
    <property type="entry name" value="NAD(P)-bd_dom_sf"/>
</dbReference>
<sequence>MTKETMLNLKNLAEISKQLPTPSYQRDTLKSGIVHVGVGGFHRAHQAYYNHLLQEKENASEWGICGIGLRKGDQKIHDVLQQQDGMYTLIIKHPDGKIDSEVIGAIIDFKLGFDTPNVVIDQMAHPDTKIVSLTITEGGYNFNPATGEFDFENKDVQHELANPEEPKTIYGFLTAAIRKRKENGLPAFTVMSCDNIQHNGDVAKEMLLTFANKQDEELASYIEKEVSFPNSMVDRITPVTTQADIDYLKQTYNLKDEWPVTCEPFIQWVIEDNFSNGRPAFEKVGVQFVPDVKPYEKMKLRLLNAGHSVLGILGALHGHPTINACMEDDLFVTYLRAFMDKEATPVLDKLEGIDLTTYKDSLQERFANPNIKDSVSRICSESSAKLPKFLIATIQDNLAKGGSIKYATLVIAAWCYYSDKGVNKDGESIEIIDAMQDQLHQAASKTNEDPLAFIKQESLFGNLAENTTFSSLYSEMVQKIYADPDIKKLMK</sequence>
<keyword evidence="1" id="KW-0560">Oxidoreductase</keyword>
<dbReference type="GO" id="GO:0019594">
    <property type="term" value="P:mannitol metabolic process"/>
    <property type="evidence" value="ECO:0007669"/>
    <property type="project" value="InterPro"/>
</dbReference>
<dbReference type="Pfam" id="PF08125">
    <property type="entry name" value="Mannitol_dh_C"/>
    <property type="match status" value="1"/>
</dbReference>
<proteinExistence type="inferred from homology"/>
<keyword evidence="2" id="KW-0520">NAD</keyword>
<evidence type="ECO:0000256" key="2">
    <source>
        <dbReference type="ARBA" id="ARBA00023027"/>
    </source>
</evidence>
<dbReference type="InterPro" id="IPR013328">
    <property type="entry name" value="6PGD_dom2"/>
</dbReference>
<reference evidence="6 7" key="1">
    <citation type="submission" date="2016-10" db="EMBL/GenBank/DDBJ databases">
        <authorList>
            <person name="de Groot N.N."/>
        </authorList>
    </citation>
    <scope>NUCLEOTIDE SEQUENCE [LARGE SCALE GENOMIC DNA]</scope>
    <source>
        <strain evidence="6 7">MAR_2009_71</strain>
    </source>
</reference>
<dbReference type="OrthoDB" id="9768714at2"/>
<dbReference type="InterPro" id="IPR008927">
    <property type="entry name" value="6-PGluconate_DH-like_C_sf"/>
</dbReference>
<feature type="domain" description="Mannitol dehydrogenase C-terminal" evidence="5">
    <location>
        <begin position="291"/>
        <end position="479"/>
    </location>
</feature>
<evidence type="ECO:0000313" key="7">
    <source>
        <dbReference type="Proteomes" id="UP000183038"/>
    </source>
</evidence>
<name>A0A1H4R6Z8_9FLAO</name>
<dbReference type="PRINTS" id="PR00084">
    <property type="entry name" value="MTLDHDRGNASE"/>
</dbReference>
<evidence type="ECO:0000313" key="6">
    <source>
        <dbReference type="EMBL" id="SEC27655.1"/>
    </source>
</evidence>
<dbReference type="InterPro" id="IPR050988">
    <property type="entry name" value="Mannitol_DH/Oxidoreductase"/>
</dbReference>
<dbReference type="InterPro" id="IPR013131">
    <property type="entry name" value="Mannitol_DH_N"/>
</dbReference>
<dbReference type="SUPFAM" id="SSF48179">
    <property type="entry name" value="6-phosphogluconate dehydrogenase C-terminal domain-like"/>
    <property type="match status" value="1"/>
</dbReference>
<dbReference type="SUPFAM" id="SSF51735">
    <property type="entry name" value="NAD(P)-binding Rossmann-fold domains"/>
    <property type="match status" value="1"/>
</dbReference>
<dbReference type="InterPro" id="IPR023027">
    <property type="entry name" value="Mannitol_DH_CS"/>
</dbReference>
<dbReference type="PROSITE" id="PS00974">
    <property type="entry name" value="MANNITOL_DHGENASE"/>
    <property type="match status" value="1"/>
</dbReference>
<evidence type="ECO:0000256" key="3">
    <source>
        <dbReference type="ARBA" id="ARBA00061451"/>
    </source>
</evidence>
<dbReference type="InterPro" id="IPR000669">
    <property type="entry name" value="Mannitol_DH"/>
</dbReference>
<dbReference type="EMBL" id="FNTB01000001">
    <property type="protein sequence ID" value="SEC27655.1"/>
    <property type="molecule type" value="Genomic_DNA"/>
</dbReference>
<gene>
    <name evidence="6" type="ORF">SAMN05192540_2780</name>
</gene>
<dbReference type="GO" id="GO:0016616">
    <property type="term" value="F:oxidoreductase activity, acting on the CH-OH group of donors, NAD or NADP as acceptor"/>
    <property type="evidence" value="ECO:0007669"/>
    <property type="project" value="TreeGrafter"/>
</dbReference>
<dbReference type="AlphaFoldDB" id="A0A1H4R6Z8"/>
<dbReference type="Proteomes" id="UP000183038">
    <property type="component" value="Unassembled WGS sequence"/>
</dbReference>
<protein>
    <submittedName>
        <fullName evidence="6">Mannitol 2-dehydrogenase</fullName>
    </submittedName>
</protein>
<dbReference type="PANTHER" id="PTHR43362">
    <property type="entry name" value="MANNITOL DEHYDROGENASE DSF1-RELATED"/>
    <property type="match status" value="1"/>
</dbReference>
<comment type="similarity">
    <text evidence="3">Belongs to the mannitol dehydrogenase family. UxuB subfamily.</text>
</comment>
<dbReference type="InterPro" id="IPR013118">
    <property type="entry name" value="Mannitol_DH_C"/>
</dbReference>
<evidence type="ECO:0000259" key="4">
    <source>
        <dbReference type="Pfam" id="PF01232"/>
    </source>
</evidence>
<evidence type="ECO:0000259" key="5">
    <source>
        <dbReference type="Pfam" id="PF08125"/>
    </source>
</evidence>
<dbReference type="Gene3D" id="1.10.1040.10">
    <property type="entry name" value="N-(1-d-carboxylethyl)-l-norvaline Dehydrogenase, domain 2"/>
    <property type="match status" value="1"/>
</dbReference>
<accession>A0A1H4R6Z8</accession>
<dbReference type="Gene3D" id="3.40.50.720">
    <property type="entry name" value="NAD(P)-binding Rossmann-like Domain"/>
    <property type="match status" value="1"/>
</dbReference>
<dbReference type="RefSeq" id="WP_074673549.1">
    <property type="nucleotide sequence ID" value="NZ_FNTB01000001.1"/>
</dbReference>